<dbReference type="PANTHER" id="PTHR11820">
    <property type="entry name" value="ACYLPYRUVASE"/>
    <property type="match status" value="1"/>
</dbReference>
<keyword evidence="4" id="KW-1185">Reference proteome</keyword>
<gene>
    <name evidence="3" type="ORF">RISW2_21055</name>
</gene>
<feature type="domain" description="Fumarylacetoacetase-like C-terminal" evidence="2">
    <location>
        <begin position="27"/>
        <end position="225"/>
    </location>
</feature>
<evidence type="ECO:0000259" key="2">
    <source>
        <dbReference type="Pfam" id="PF01557"/>
    </source>
</evidence>
<proteinExistence type="predicted"/>
<dbReference type="GO" id="GO:0018773">
    <property type="term" value="F:acetylpyruvate hydrolase activity"/>
    <property type="evidence" value="ECO:0007669"/>
    <property type="project" value="TreeGrafter"/>
</dbReference>
<dbReference type="EMBL" id="JAME01000007">
    <property type="protein sequence ID" value="ETX29744.1"/>
    <property type="molecule type" value="Genomic_DNA"/>
</dbReference>
<dbReference type="InterPro" id="IPR011234">
    <property type="entry name" value="Fumarylacetoacetase-like_C"/>
</dbReference>
<dbReference type="PATRIC" id="fig|1449351.3.peg.1247"/>
<dbReference type="Gene3D" id="3.90.850.10">
    <property type="entry name" value="Fumarylacetoacetase-like, C-terminal domain"/>
    <property type="match status" value="1"/>
</dbReference>
<protein>
    <submittedName>
        <fullName evidence="3">Fumarylacetoacetase</fullName>
    </submittedName>
</protein>
<organism evidence="3 4">
    <name type="scientific">Roseivivax isoporae LMG 25204</name>
    <dbReference type="NCBI Taxonomy" id="1449351"/>
    <lineage>
        <taxon>Bacteria</taxon>
        <taxon>Pseudomonadati</taxon>
        <taxon>Pseudomonadota</taxon>
        <taxon>Alphaproteobacteria</taxon>
        <taxon>Rhodobacterales</taxon>
        <taxon>Roseobacteraceae</taxon>
        <taxon>Roseivivax</taxon>
    </lineage>
</organism>
<dbReference type="Proteomes" id="UP000023430">
    <property type="component" value="Unassembled WGS sequence"/>
</dbReference>
<accession>X7FCG2</accession>
<keyword evidence="1" id="KW-0479">Metal-binding</keyword>
<evidence type="ECO:0000256" key="1">
    <source>
        <dbReference type="ARBA" id="ARBA00022723"/>
    </source>
</evidence>
<dbReference type="STRING" id="1449351.RISW2_21055"/>
<dbReference type="Pfam" id="PF01557">
    <property type="entry name" value="FAA_hydrolase"/>
    <property type="match status" value="1"/>
</dbReference>
<evidence type="ECO:0000313" key="4">
    <source>
        <dbReference type="Proteomes" id="UP000023430"/>
    </source>
</evidence>
<sequence>MDMLFPARPQPALSVSDEIALYPVARIFCIGRNYAAHAAEMGNEVDRARPFFFTKSCHHLAQTGAILPYPQGTADYHHEVELVAAIGAELRDTDPEAAMAGVFGYAVGLDMTRRDLQARAKEKRHPWDAAKDVEGSAAIGPLTRAEAFGAPGPQEIVLDVNGETRQRGRLDDMVWSVGECVAFLSTLYTLMPGDLVMTGTPAGVGAVVAGDVLTGSVEGLASVQLTLSEA</sequence>
<name>X7FCG2_9RHOB</name>
<dbReference type="InterPro" id="IPR036663">
    <property type="entry name" value="Fumarylacetoacetase_C_sf"/>
</dbReference>
<reference evidence="3 4" key="1">
    <citation type="submission" date="2014-01" db="EMBL/GenBank/DDBJ databases">
        <title>Roseivivax isoporae LMG 25204 Genome Sequencing.</title>
        <authorList>
            <person name="Lai Q."/>
            <person name="Li G."/>
            <person name="Shao Z."/>
        </authorList>
    </citation>
    <scope>NUCLEOTIDE SEQUENCE [LARGE SCALE GENOMIC DNA]</scope>
    <source>
        <strain evidence="3 4">LMG 25204</strain>
    </source>
</reference>
<dbReference type="eggNOG" id="COG0179">
    <property type="taxonomic scope" value="Bacteria"/>
</dbReference>
<evidence type="ECO:0000313" key="3">
    <source>
        <dbReference type="EMBL" id="ETX29744.1"/>
    </source>
</evidence>
<dbReference type="PANTHER" id="PTHR11820:SF90">
    <property type="entry name" value="FLUTATHIONE S-TRANSFERASE"/>
    <property type="match status" value="1"/>
</dbReference>
<dbReference type="SUPFAM" id="SSF56529">
    <property type="entry name" value="FAH"/>
    <property type="match status" value="1"/>
</dbReference>
<dbReference type="GO" id="GO:0046872">
    <property type="term" value="F:metal ion binding"/>
    <property type="evidence" value="ECO:0007669"/>
    <property type="project" value="UniProtKB-KW"/>
</dbReference>
<dbReference type="AlphaFoldDB" id="X7FCG2"/>
<dbReference type="RefSeq" id="WP_043768042.1">
    <property type="nucleotide sequence ID" value="NZ_JAME01000007.1"/>
</dbReference>
<comment type="caution">
    <text evidence="3">The sequence shown here is derived from an EMBL/GenBank/DDBJ whole genome shotgun (WGS) entry which is preliminary data.</text>
</comment>